<dbReference type="OrthoDB" id="9773582at2"/>
<dbReference type="KEGG" id="fgg:FSB75_15105"/>
<evidence type="ECO:0000313" key="4">
    <source>
        <dbReference type="Proteomes" id="UP000321204"/>
    </source>
</evidence>
<dbReference type="Gene3D" id="1.20.144.10">
    <property type="entry name" value="Phosphatidic acid phosphatase type 2/haloperoxidase"/>
    <property type="match status" value="1"/>
</dbReference>
<keyword evidence="1" id="KW-0472">Membrane</keyword>
<dbReference type="Proteomes" id="UP000321204">
    <property type="component" value="Chromosome"/>
</dbReference>
<organism evidence="3 4">
    <name type="scientific">Flavisolibacter ginsenosidimutans</name>
    <dbReference type="NCBI Taxonomy" id="661481"/>
    <lineage>
        <taxon>Bacteria</taxon>
        <taxon>Pseudomonadati</taxon>
        <taxon>Bacteroidota</taxon>
        <taxon>Chitinophagia</taxon>
        <taxon>Chitinophagales</taxon>
        <taxon>Chitinophagaceae</taxon>
        <taxon>Flavisolibacter</taxon>
    </lineage>
</organism>
<evidence type="ECO:0000313" key="3">
    <source>
        <dbReference type="EMBL" id="QEC57173.1"/>
    </source>
</evidence>
<proteinExistence type="predicted"/>
<dbReference type="AlphaFoldDB" id="A0A5B8UKT0"/>
<dbReference type="Pfam" id="PF01569">
    <property type="entry name" value="PAP2"/>
    <property type="match status" value="1"/>
</dbReference>
<keyword evidence="1" id="KW-0812">Transmembrane</keyword>
<feature type="transmembrane region" description="Helical" evidence="1">
    <location>
        <begin position="71"/>
        <end position="97"/>
    </location>
</feature>
<evidence type="ECO:0000259" key="2">
    <source>
        <dbReference type="SMART" id="SM00014"/>
    </source>
</evidence>
<protein>
    <submittedName>
        <fullName evidence="3">Phosphatase PAP2 family protein</fullName>
    </submittedName>
</protein>
<accession>A0A5B8UKT0</accession>
<dbReference type="InterPro" id="IPR000326">
    <property type="entry name" value="PAP2/HPO"/>
</dbReference>
<feature type="transmembrane region" description="Helical" evidence="1">
    <location>
        <begin position="146"/>
        <end position="164"/>
    </location>
</feature>
<keyword evidence="4" id="KW-1185">Reference proteome</keyword>
<dbReference type="EMBL" id="CP042433">
    <property type="protein sequence ID" value="QEC57173.1"/>
    <property type="molecule type" value="Genomic_DNA"/>
</dbReference>
<dbReference type="InterPro" id="IPR036938">
    <property type="entry name" value="PAP2/HPO_sf"/>
</dbReference>
<feature type="transmembrane region" description="Helical" evidence="1">
    <location>
        <begin position="104"/>
        <end position="126"/>
    </location>
</feature>
<dbReference type="PANTHER" id="PTHR14969:SF13">
    <property type="entry name" value="AT30094P"/>
    <property type="match status" value="1"/>
</dbReference>
<dbReference type="SMART" id="SM00014">
    <property type="entry name" value="acidPPc"/>
    <property type="match status" value="1"/>
</dbReference>
<reference evidence="3 4" key="1">
    <citation type="journal article" date="2015" name="Int. J. Syst. Evol. Microbiol.">
        <title>Flavisolibacter ginsenosidimutans sp. nov., with ginsenoside-converting activity isolated from soil used for cultivating ginseng.</title>
        <authorList>
            <person name="Zhao Y."/>
            <person name="Liu Q."/>
            <person name="Kang M.S."/>
            <person name="Jin F."/>
            <person name="Yu H."/>
            <person name="Im W.T."/>
        </authorList>
    </citation>
    <scope>NUCLEOTIDE SEQUENCE [LARGE SCALE GENOMIC DNA]</scope>
    <source>
        <strain evidence="3 4">Gsoil 636</strain>
    </source>
</reference>
<feature type="transmembrane region" description="Helical" evidence="1">
    <location>
        <begin position="21"/>
        <end position="41"/>
    </location>
</feature>
<name>A0A5B8UKT0_9BACT</name>
<feature type="transmembrane region" description="Helical" evidence="1">
    <location>
        <begin position="202"/>
        <end position="220"/>
    </location>
</feature>
<feature type="transmembrane region" description="Helical" evidence="1">
    <location>
        <begin position="176"/>
        <end position="196"/>
    </location>
</feature>
<dbReference type="PANTHER" id="PTHR14969">
    <property type="entry name" value="SPHINGOSINE-1-PHOSPHATE PHOSPHOHYDROLASE"/>
    <property type="match status" value="1"/>
</dbReference>
<evidence type="ECO:0000256" key="1">
    <source>
        <dbReference type="SAM" id="Phobius"/>
    </source>
</evidence>
<dbReference type="CDD" id="cd03392">
    <property type="entry name" value="PAP2_like_2"/>
    <property type="match status" value="1"/>
</dbReference>
<gene>
    <name evidence="3" type="ORF">FSB75_15105</name>
</gene>
<sequence>MNHSPMASKEKIAQNTKSLSIRLLFVAGIFLLALAVFAFIADEMVLENENYLDQVVFAHLKELTNPFMTKLMVAVTFFGSSYFLFPAYILLILYFLFLKKNKQLSWNIAAVGITSTVILFSLKAIFHRHRPLDPLVQNVNGFSFPSGHSFSSFTFFGLLIYILWHYPMSAALRWTLTIFFFFFACAIAFSRVYLHVHYASDVIAGFCLCLVWLGLSFWLLEKLGRTAFKKTN</sequence>
<feature type="domain" description="Phosphatidic acid phosphatase type 2/haloperoxidase" evidence="2">
    <location>
        <begin position="103"/>
        <end position="217"/>
    </location>
</feature>
<dbReference type="SUPFAM" id="SSF48317">
    <property type="entry name" value="Acid phosphatase/Vanadium-dependent haloperoxidase"/>
    <property type="match status" value="1"/>
</dbReference>
<keyword evidence="1" id="KW-1133">Transmembrane helix</keyword>